<dbReference type="EMBL" id="SNVV01000001">
    <property type="protein sequence ID" value="TDN56934.1"/>
    <property type="molecule type" value="Genomic_DNA"/>
</dbReference>
<dbReference type="InterPro" id="IPR026040">
    <property type="entry name" value="HyI-like"/>
</dbReference>
<dbReference type="SUPFAM" id="SSF51658">
    <property type="entry name" value="Xylose isomerase-like"/>
    <property type="match status" value="1"/>
</dbReference>
<dbReference type="InterPro" id="IPR050417">
    <property type="entry name" value="Sugar_Epim/Isomerase"/>
</dbReference>
<reference evidence="5 6" key="1">
    <citation type="submission" date="2019-03" db="EMBL/GenBank/DDBJ databases">
        <title>Genomic Encyclopedia of Type Strains, Phase IV (KMG-IV): sequencing the most valuable type-strain genomes for metagenomic binning, comparative biology and taxonomic classification.</title>
        <authorList>
            <person name="Goeker M."/>
        </authorList>
    </citation>
    <scope>NUCLEOTIDE SEQUENCE [LARGE SCALE GENOMIC DNA]</scope>
    <source>
        <strain evidence="5 6">DSM 12121</strain>
    </source>
</reference>
<dbReference type="PANTHER" id="PTHR43489:SF13">
    <property type="entry name" value="HYDROXYPYRUVATE ISOMERASE"/>
    <property type="match status" value="1"/>
</dbReference>
<dbReference type="PANTHER" id="PTHR43489">
    <property type="entry name" value="ISOMERASE"/>
    <property type="match status" value="1"/>
</dbReference>
<evidence type="ECO:0000313" key="6">
    <source>
        <dbReference type="Proteomes" id="UP000295129"/>
    </source>
</evidence>
<accession>A0A4R6EF85</accession>
<organism evidence="5 6">
    <name type="scientific">Azoarcus indigens</name>
    <dbReference type="NCBI Taxonomy" id="29545"/>
    <lineage>
        <taxon>Bacteria</taxon>
        <taxon>Pseudomonadati</taxon>
        <taxon>Pseudomonadota</taxon>
        <taxon>Betaproteobacteria</taxon>
        <taxon>Rhodocyclales</taxon>
        <taxon>Zoogloeaceae</taxon>
        <taxon>Azoarcus</taxon>
    </lineage>
</organism>
<feature type="active site" description="Proton donor/acceptor" evidence="3">
    <location>
        <position position="240"/>
    </location>
</feature>
<dbReference type="AlphaFoldDB" id="A0A4R6EF85"/>
<feature type="domain" description="Xylose isomerase-like TIM barrel" evidence="4">
    <location>
        <begin position="22"/>
        <end position="256"/>
    </location>
</feature>
<evidence type="ECO:0000259" key="4">
    <source>
        <dbReference type="Pfam" id="PF01261"/>
    </source>
</evidence>
<evidence type="ECO:0000313" key="5">
    <source>
        <dbReference type="EMBL" id="TDN56934.1"/>
    </source>
</evidence>
<feature type="active site" description="Proton donor/acceptor" evidence="3">
    <location>
        <position position="143"/>
    </location>
</feature>
<sequence length="261" mass="28792">MPRFAANLSLLFTEVDFLQRYAAAAKAGFDAVECQFPYAWPVEQHVEELQRHRLSLVLHNLPAGDWSSGERGIACLPGREEEFQEGVGQAIEYARALGCRQLNCLAGLAPADADPDELFETFTDNLRFAAAALEAEGMNLLIEPINQYDIPGFYLHTTPQALEVMDEVGADNLYLQYDVYHAQRSEGELAATFARLQPCIAHVQIADNPGRHEPGSGEINYPFLFRELDRLGYDGWIGCEYIPAAGTVAGLGWLTQARAAG</sequence>
<dbReference type="Pfam" id="PF01261">
    <property type="entry name" value="AP_endonuc_2"/>
    <property type="match status" value="1"/>
</dbReference>
<keyword evidence="5" id="KW-0670">Pyruvate</keyword>
<evidence type="ECO:0000256" key="1">
    <source>
        <dbReference type="ARBA" id="ARBA00023235"/>
    </source>
</evidence>
<keyword evidence="1 2" id="KW-0413">Isomerase</keyword>
<dbReference type="InterPro" id="IPR053398">
    <property type="entry name" value="HPT_OtnI_isomerases"/>
</dbReference>
<dbReference type="Proteomes" id="UP000295129">
    <property type="component" value="Unassembled WGS sequence"/>
</dbReference>
<dbReference type="InterPro" id="IPR017643">
    <property type="entry name" value="Hydroxypyruvate_isomerase"/>
</dbReference>
<dbReference type="NCBIfam" id="NF043033">
    <property type="entry name" value="OxoTetrIsom"/>
    <property type="match status" value="1"/>
</dbReference>
<dbReference type="FunFam" id="3.20.20.150:FF:000007">
    <property type="entry name" value="Hydroxypyruvate isomerase"/>
    <property type="match status" value="1"/>
</dbReference>
<evidence type="ECO:0000256" key="2">
    <source>
        <dbReference type="PIRNR" id="PIRNR006241"/>
    </source>
</evidence>
<proteinExistence type="inferred from homology"/>
<comment type="similarity">
    <text evidence="2">Belongs to the hyi family.</text>
</comment>
<dbReference type="NCBIfam" id="TIGR03234">
    <property type="entry name" value="OH-pyruv-isom"/>
    <property type="match status" value="1"/>
</dbReference>
<dbReference type="InterPro" id="IPR013022">
    <property type="entry name" value="Xyl_isomerase-like_TIM-brl"/>
</dbReference>
<dbReference type="PIRSF" id="PIRSF006241">
    <property type="entry name" value="HyI"/>
    <property type="match status" value="1"/>
</dbReference>
<dbReference type="Gene3D" id="3.20.20.150">
    <property type="entry name" value="Divalent-metal-dependent TIM barrel enzymes"/>
    <property type="match status" value="1"/>
</dbReference>
<name>A0A4R6EF85_9RHOO</name>
<dbReference type="GO" id="GO:0008903">
    <property type="term" value="F:hydroxypyruvate isomerase activity"/>
    <property type="evidence" value="ECO:0007669"/>
    <property type="project" value="TreeGrafter"/>
</dbReference>
<dbReference type="OrthoDB" id="9786584at2"/>
<comment type="caution">
    <text evidence="5">The sequence shown here is derived from an EMBL/GenBank/DDBJ whole genome shotgun (WGS) entry which is preliminary data.</text>
</comment>
<dbReference type="InterPro" id="IPR036237">
    <property type="entry name" value="Xyl_isomerase-like_sf"/>
</dbReference>
<gene>
    <name evidence="5" type="ORF">C7389_101313</name>
</gene>
<keyword evidence="6" id="KW-1185">Reference proteome</keyword>
<evidence type="ECO:0000256" key="3">
    <source>
        <dbReference type="PIRSR" id="PIRSR006241-50"/>
    </source>
</evidence>
<protein>
    <submittedName>
        <fullName evidence="5">Hydroxypyruvate isomerase</fullName>
    </submittedName>
</protein>
<dbReference type="GO" id="GO:0046487">
    <property type="term" value="P:glyoxylate metabolic process"/>
    <property type="evidence" value="ECO:0007669"/>
    <property type="project" value="TreeGrafter"/>
</dbReference>
<dbReference type="RefSeq" id="WP_133587673.1">
    <property type="nucleotide sequence ID" value="NZ_SNVV01000001.1"/>
</dbReference>